<evidence type="ECO:0000256" key="2">
    <source>
        <dbReference type="ARBA" id="ARBA00022723"/>
    </source>
</evidence>
<evidence type="ECO:0000259" key="6">
    <source>
        <dbReference type="PROSITE" id="PS50249"/>
    </source>
</evidence>
<dbReference type="CDD" id="cd08070">
    <property type="entry name" value="MPN_like"/>
    <property type="match status" value="1"/>
</dbReference>
<dbReference type="Proteomes" id="UP001597383">
    <property type="component" value="Unassembled WGS sequence"/>
</dbReference>
<reference evidence="8" key="1">
    <citation type="journal article" date="2019" name="Int. J. Syst. Evol. Microbiol.">
        <title>The Global Catalogue of Microorganisms (GCM) 10K type strain sequencing project: providing services to taxonomists for standard genome sequencing and annotation.</title>
        <authorList>
            <consortium name="The Broad Institute Genomics Platform"/>
            <consortium name="The Broad Institute Genome Sequencing Center for Infectious Disease"/>
            <person name="Wu L."/>
            <person name="Ma J."/>
        </authorList>
    </citation>
    <scope>NUCLEOTIDE SEQUENCE [LARGE SCALE GENOMIC DNA]</scope>
    <source>
        <strain evidence="8">R28</strain>
    </source>
</reference>
<dbReference type="PANTHER" id="PTHR34858">
    <property type="entry name" value="CYSO-CYSTEINE PEPTIDASE"/>
    <property type="match status" value="1"/>
</dbReference>
<evidence type="ECO:0000313" key="8">
    <source>
        <dbReference type="Proteomes" id="UP001597383"/>
    </source>
</evidence>
<proteinExistence type="predicted"/>
<organism evidence="7 8">
    <name type="scientific">Ornithinibacillus salinisoli</name>
    <dbReference type="NCBI Taxonomy" id="1848459"/>
    <lineage>
        <taxon>Bacteria</taxon>
        <taxon>Bacillati</taxon>
        <taxon>Bacillota</taxon>
        <taxon>Bacilli</taxon>
        <taxon>Bacillales</taxon>
        <taxon>Bacillaceae</taxon>
        <taxon>Ornithinibacillus</taxon>
    </lineage>
</organism>
<sequence>MEFNEINLSQSIYEKMVENGREKIPYEACGLLSGNGDFVRSVWPLDNEVRSKSRYFVSEQEVDKVIRKIMQLEEQVLAIYHTHPTTAPVPSRFDLINHPDTKVNMVIISYKFHTPIMKWYHIQGIDYTERLFYIKPS</sequence>
<dbReference type="InterPro" id="IPR037518">
    <property type="entry name" value="MPN"/>
</dbReference>
<keyword evidence="2" id="KW-0479">Metal-binding</keyword>
<dbReference type="InterPro" id="IPR028090">
    <property type="entry name" value="JAB_dom_prok"/>
</dbReference>
<dbReference type="SMART" id="SM00232">
    <property type="entry name" value="JAB_MPN"/>
    <property type="match status" value="1"/>
</dbReference>
<dbReference type="EMBL" id="JBHUHQ010000041">
    <property type="protein sequence ID" value="MFD2046660.1"/>
    <property type="molecule type" value="Genomic_DNA"/>
</dbReference>
<evidence type="ECO:0000256" key="5">
    <source>
        <dbReference type="ARBA" id="ARBA00023049"/>
    </source>
</evidence>
<keyword evidence="1" id="KW-0645">Protease</keyword>
<dbReference type="RefSeq" id="WP_377558712.1">
    <property type="nucleotide sequence ID" value="NZ_JBHUHQ010000041.1"/>
</dbReference>
<keyword evidence="4" id="KW-0862">Zinc</keyword>
<comment type="caution">
    <text evidence="7">The sequence shown here is derived from an EMBL/GenBank/DDBJ whole genome shotgun (WGS) entry which is preliminary data.</text>
</comment>
<protein>
    <submittedName>
        <fullName evidence="7">Mov34/MPN/PAD-1 family protein</fullName>
    </submittedName>
</protein>
<keyword evidence="8" id="KW-1185">Reference proteome</keyword>
<evidence type="ECO:0000256" key="1">
    <source>
        <dbReference type="ARBA" id="ARBA00022670"/>
    </source>
</evidence>
<gene>
    <name evidence="7" type="ORF">ACFSJF_20550</name>
</gene>
<evidence type="ECO:0000313" key="7">
    <source>
        <dbReference type="EMBL" id="MFD2046660.1"/>
    </source>
</evidence>
<dbReference type="InterPro" id="IPR000555">
    <property type="entry name" value="JAMM/MPN+_dom"/>
</dbReference>
<dbReference type="SUPFAM" id="SSF102712">
    <property type="entry name" value="JAB1/MPN domain"/>
    <property type="match status" value="1"/>
</dbReference>
<keyword evidence="5" id="KW-0482">Metalloprotease</keyword>
<keyword evidence="3" id="KW-0378">Hydrolase</keyword>
<accession>A0ABW4W7E7</accession>
<dbReference type="PROSITE" id="PS50249">
    <property type="entry name" value="MPN"/>
    <property type="match status" value="1"/>
</dbReference>
<dbReference type="Gene3D" id="3.40.140.10">
    <property type="entry name" value="Cytidine Deaminase, domain 2"/>
    <property type="match status" value="1"/>
</dbReference>
<feature type="domain" description="MPN" evidence="6">
    <location>
        <begin position="6"/>
        <end position="126"/>
    </location>
</feature>
<evidence type="ECO:0000256" key="3">
    <source>
        <dbReference type="ARBA" id="ARBA00022801"/>
    </source>
</evidence>
<dbReference type="PANTHER" id="PTHR34858:SF1">
    <property type="entry name" value="CYSO-CYSTEINE PEPTIDASE"/>
    <property type="match status" value="1"/>
</dbReference>
<dbReference type="InterPro" id="IPR051929">
    <property type="entry name" value="VirAsm_ModProt"/>
</dbReference>
<dbReference type="Pfam" id="PF14464">
    <property type="entry name" value="Prok-JAB"/>
    <property type="match status" value="1"/>
</dbReference>
<evidence type="ECO:0000256" key="4">
    <source>
        <dbReference type="ARBA" id="ARBA00022833"/>
    </source>
</evidence>
<name>A0ABW4W7E7_9BACI</name>